<evidence type="ECO:0000313" key="2">
    <source>
        <dbReference type="Proteomes" id="UP000193144"/>
    </source>
</evidence>
<proteinExistence type="predicted"/>
<dbReference type="Proteomes" id="UP000193144">
    <property type="component" value="Unassembled WGS sequence"/>
</dbReference>
<evidence type="ECO:0000313" key="1">
    <source>
        <dbReference type="EMBL" id="ORX92825.1"/>
    </source>
</evidence>
<dbReference type="AlphaFoldDB" id="A0A1Y1Y4J3"/>
<accession>A0A1Y1Y4J3</accession>
<dbReference type="EMBL" id="MCFA01000368">
    <property type="protein sequence ID" value="ORX92825.1"/>
    <property type="molecule type" value="Genomic_DNA"/>
</dbReference>
<keyword evidence="2" id="KW-1185">Reference proteome</keyword>
<protein>
    <submittedName>
        <fullName evidence="1">Uncharacterized protein</fullName>
    </submittedName>
</protein>
<organism evidence="1 2">
    <name type="scientific">Clohesyomyces aquaticus</name>
    <dbReference type="NCBI Taxonomy" id="1231657"/>
    <lineage>
        <taxon>Eukaryota</taxon>
        <taxon>Fungi</taxon>
        <taxon>Dikarya</taxon>
        <taxon>Ascomycota</taxon>
        <taxon>Pezizomycotina</taxon>
        <taxon>Dothideomycetes</taxon>
        <taxon>Pleosporomycetidae</taxon>
        <taxon>Pleosporales</taxon>
        <taxon>Lindgomycetaceae</taxon>
        <taxon>Clohesyomyces</taxon>
    </lineage>
</organism>
<sequence>MLSRGGSSPLYWMPLASSSTPLHKSAIYYSGYFGRRTTMQDASVDALRTHYSHSSVRQSPHTNGCCRPPKHKQRNKVNLRRWVTHQFFQSSTTERLRCFTASTDYGFLLLRGLHLVVSFCHVLLFSLRLRCLLLVRFSISSHDRGRTSSDGSMQCSSAMLHNTESRLSHEHMQFGSLTPLSV</sequence>
<name>A0A1Y1Y4J3_9PLEO</name>
<gene>
    <name evidence="1" type="ORF">BCR34DRAFT_248716</name>
</gene>
<reference evidence="1 2" key="1">
    <citation type="submission" date="2016-07" db="EMBL/GenBank/DDBJ databases">
        <title>Pervasive Adenine N6-methylation of Active Genes in Fungi.</title>
        <authorList>
            <consortium name="DOE Joint Genome Institute"/>
            <person name="Mondo S.J."/>
            <person name="Dannebaum R.O."/>
            <person name="Kuo R.C."/>
            <person name="Labutti K."/>
            <person name="Haridas S."/>
            <person name="Kuo A."/>
            <person name="Salamov A."/>
            <person name="Ahrendt S.R."/>
            <person name="Lipzen A."/>
            <person name="Sullivan W."/>
            <person name="Andreopoulos W.B."/>
            <person name="Clum A."/>
            <person name="Lindquist E."/>
            <person name="Daum C."/>
            <person name="Ramamoorthy G.K."/>
            <person name="Gryganskyi A."/>
            <person name="Culley D."/>
            <person name="Magnuson J.K."/>
            <person name="James T.Y."/>
            <person name="O'Malley M.A."/>
            <person name="Stajich J.E."/>
            <person name="Spatafora J.W."/>
            <person name="Visel A."/>
            <person name="Grigoriev I.V."/>
        </authorList>
    </citation>
    <scope>NUCLEOTIDE SEQUENCE [LARGE SCALE GENOMIC DNA]</scope>
    <source>
        <strain evidence="1 2">CBS 115471</strain>
    </source>
</reference>
<comment type="caution">
    <text evidence="1">The sequence shown here is derived from an EMBL/GenBank/DDBJ whole genome shotgun (WGS) entry which is preliminary data.</text>
</comment>